<evidence type="ECO:0000313" key="2">
    <source>
        <dbReference type="EMBL" id="VDM53874.1"/>
    </source>
</evidence>
<organism evidence="4">
    <name type="scientific">Angiostrongylus costaricensis</name>
    <name type="common">Nematode worm</name>
    <dbReference type="NCBI Taxonomy" id="334426"/>
    <lineage>
        <taxon>Eukaryota</taxon>
        <taxon>Metazoa</taxon>
        <taxon>Ecdysozoa</taxon>
        <taxon>Nematoda</taxon>
        <taxon>Chromadorea</taxon>
        <taxon>Rhabditida</taxon>
        <taxon>Rhabditina</taxon>
        <taxon>Rhabditomorpha</taxon>
        <taxon>Strongyloidea</taxon>
        <taxon>Metastrongylidae</taxon>
        <taxon>Angiostrongylus</taxon>
    </lineage>
</organism>
<dbReference type="EMBL" id="UYYA01000436">
    <property type="protein sequence ID" value="VDM53874.1"/>
    <property type="molecule type" value="Genomic_DNA"/>
</dbReference>
<evidence type="ECO:0000313" key="3">
    <source>
        <dbReference type="Proteomes" id="UP000267027"/>
    </source>
</evidence>
<protein>
    <submittedName>
        <fullName evidence="4">CPXV020 protein</fullName>
    </submittedName>
</protein>
<proteinExistence type="predicted"/>
<evidence type="ECO:0000313" key="4">
    <source>
        <dbReference type="WBParaSite" id="ACOC_0000228801-mRNA-1"/>
    </source>
</evidence>
<reference evidence="2 3" key="2">
    <citation type="submission" date="2018-11" db="EMBL/GenBank/DDBJ databases">
        <authorList>
            <consortium name="Pathogen Informatics"/>
        </authorList>
    </citation>
    <scope>NUCLEOTIDE SEQUENCE [LARGE SCALE GENOMIC DNA]</scope>
    <source>
        <strain evidence="2 3">Costa Rica</strain>
    </source>
</reference>
<keyword evidence="3" id="KW-1185">Reference proteome</keyword>
<evidence type="ECO:0000256" key="1">
    <source>
        <dbReference type="SAM" id="MobiDB-lite"/>
    </source>
</evidence>
<dbReference type="AlphaFoldDB" id="A0A0R3PE42"/>
<feature type="region of interest" description="Disordered" evidence="1">
    <location>
        <begin position="45"/>
        <end position="87"/>
    </location>
</feature>
<dbReference type="WBParaSite" id="ACOC_0000228801-mRNA-1">
    <property type="protein sequence ID" value="ACOC_0000228801-mRNA-1"/>
    <property type="gene ID" value="ACOC_0000228801"/>
</dbReference>
<feature type="compositionally biased region" description="Polar residues" evidence="1">
    <location>
        <begin position="77"/>
        <end position="87"/>
    </location>
</feature>
<accession>A0A0R3PE42</accession>
<sequence length="87" mass="10216">MSAFFIKLSVRNEQVNDRIMQKHDVHSDHIVTIIDDVRYSMGALLQNDDNDDHDHGEDDDDDRYDRDHDTYDDISDLSSANPFVTYR</sequence>
<name>A0A0R3PE42_ANGCS</name>
<gene>
    <name evidence="2" type="ORF">ACOC_LOCUS2289</name>
</gene>
<dbReference type="Proteomes" id="UP000267027">
    <property type="component" value="Unassembled WGS sequence"/>
</dbReference>
<reference evidence="4" key="1">
    <citation type="submission" date="2017-02" db="UniProtKB">
        <authorList>
            <consortium name="WormBaseParasite"/>
        </authorList>
    </citation>
    <scope>IDENTIFICATION</scope>
</reference>